<sequence length="77" mass="8581">MDHFLTCEWCLLRAGTPDSGASGRLAGLNFKEACRGRKRKSAVRSQRIKQDEAVETAWHMICGVQSFCLGYFRGSIA</sequence>
<dbReference type="EMBL" id="JAPTSV010000009">
    <property type="protein sequence ID" value="KAJ1524449.1"/>
    <property type="molecule type" value="Genomic_DNA"/>
</dbReference>
<organism evidence="1 2">
    <name type="scientific">Megalurothrips usitatus</name>
    <name type="common">bean blossom thrips</name>
    <dbReference type="NCBI Taxonomy" id="439358"/>
    <lineage>
        <taxon>Eukaryota</taxon>
        <taxon>Metazoa</taxon>
        <taxon>Ecdysozoa</taxon>
        <taxon>Arthropoda</taxon>
        <taxon>Hexapoda</taxon>
        <taxon>Insecta</taxon>
        <taxon>Pterygota</taxon>
        <taxon>Neoptera</taxon>
        <taxon>Paraneoptera</taxon>
        <taxon>Thysanoptera</taxon>
        <taxon>Terebrantia</taxon>
        <taxon>Thripoidea</taxon>
        <taxon>Thripidae</taxon>
        <taxon>Megalurothrips</taxon>
    </lineage>
</organism>
<protein>
    <submittedName>
        <fullName evidence="1">Uncharacterized protein</fullName>
    </submittedName>
</protein>
<comment type="caution">
    <text evidence="1">The sequence shown here is derived from an EMBL/GenBank/DDBJ whole genome shotgun (WGS) entry which is preliminary data.</text>
</comment>
<evidence type="ECO:0000313" key="1">
    <source>
        <dbReference type="EMBL" id="KAJ1524449.1"/>
    </source>
</evidence>
<keyword evidence="2" id="KW-1185">Reference proteome</keyword>
<dbReference type="Proteomes" id="UP001075354">
    <property type="component" value="Chromosome 9"/>
</dbReference>
<accession>A0AAV7XIC8</accession>
<dbReference type="AlphaFoldDB" id="A0AAV7XIC8"/>
<evidence type="ECO:0000313" key="2">
    <source>
        <dbReference type="Proteomes" id="UP001075354"/>
    </source>
</evidence>
<proteinExistence type="predicted"/>
<reference evidence="1" key="1">
    <citation type="submission" date="2022-12" db="EMBL/GenBank/DDBJ databases">
        <title>Chromosome-level genome assembly of the bean flower thrips Megalurothrips usitatus.</title>
        <authorList>
            <person name="Ma L."/>
            <person name="Liu Q."/>
            <person name="Li H."/>
            <person name="Cai W."/>
        </authorList>
    </citation>
    <scope>NUCLEOTIDE SEQUENCE</scope>
    <source>
        <strain evidence="1">Cailab_2022a</strain>
    </source>
</reference>
<gene>
    <name evidence="1" type="ORF">ONE63_010946</name>
</gene>
<name>A0AAV7XIC8_9NEOP</name>